<dbReference type="EMBL" id="LWQU01000144">
    <property type="protein sequence ID" value="OAN49760.1"/>
    <property type="molecule type" value="Genomic_DNA"/>
</dbReference>
<keyword evidence="3" id="KW-1185">Reference proteome</keyword>
<sequence length="134" mass="14316">MMLRYRMLLVMALTVAAWPAGAADILSCQSAGGFECRTGRCEGQRLYANLTVDFSRKKIKYCAGEGCYGARVAMVGAEDGGVSFAFDAKPELGRSDGRVDRLVTIHPGRKAATVGNFLADGSVAFSHMNCEKAP</sequence>
<comment type="caution">
    <text evidence="2">The sequence shown here is derived from an EMBL/GenBank/DDBJ whole genome shotgun (WGS) entry which is preliminary data.</text>
</comment>
<name>A0A178MLZ7_9PROT</name>
<dbReference type="AlphaFoldDB" id="A0A178MLZ7"/>
<dbReference type="RefSeq" id="WP_068501215.1">
    <property type="nucleotide sequence ID" value="NZ_LWQU01000144.1"/>
</dbReference>
<accession>A0A178MLZ7</accession>
<keyword evidence="1" id="KW-0732">Signal</keyword>
<evidence type="ECO:0000313" key="2">
    <source>
        <dbReference type="EMBL" id="OAN49760.1"/>
    </source>
</evidence>
<feature type="signal peptide" evidence="1">
    <location>
        <begin position="1"/>
        <end position="22"/>
    </location>
</feature>
<organism evidence="2 3">
    <name type="scientific">Magnetospirillum moscoviense</name>
    <dbReference type="NCBI Taxonomy" id="1437059"/>
    <lineage>
        <taxon>Bacteria</taxon>
        <taxon>Pseudomonadati</taxon>
        <taxon>Pseudomonadota</taxon>
        <taxon>Alphaproteobacteria</taxon>
        <taxon>Rhodospirillales</taxon>
        <taxon>Rhodospirillaceae</taxon>
        <taxon>Magnetospirillum</taxon>
    </lineage>
</organism>
<evidence type="ECO:0000256" key="1">
    <source>
        <dbReference type="SAM" id="SignalP"/>
    </source>
</evidence>
<dbReference type="Proteomes" id="UP000078543">
    <property type="component" value="Unassembled WGS sequence"/>
</dbReference>
<feature type="chain" id="PRO_5008092041" evidence="1">
    <location>
        <begin position="23"/>
        <end position="134"/>
    </location>
</feature>
<evidence type="ECO:0000313" key="3">
    <source>
        <dbReference type="Proteomes" id="UP000078543"/>
    </source>
</evidence>
<gene>
    <name evidence="2" type="ORF">A6A05_13090</name>
</gene>
<proteinExistence type="predicted"/>
<protein>
    <submittedName>
        <fullName evidence="2">Uncharacterized protein</fullName>
    </submittedName>
</protein>
<reference evidence="2 3" key="1">
    <citation type="submission" date="2016-04" db="EMBL/GenBank/DDBJ databases">
        <title>Draft genome sequence of freshwater magnetotactic bacteria Magnetospirillum marisnigri SP-1 and Magnetospirillum moscoviense BB-1.</title>
        <authorList>
            <person name="Koziaeva V."/>
            <person name="Dziuba M.V."/>
            <person name="Ivanov T.M."/>
            <person name="Kuznetsov B."/>
            <person name="Grouzdev D.S."/>
        </authorList>
    </citation>
    <scope>NUCLEOTIDE SEQUENCE [LARGE SCALE GENOMIC DNA]</scope>
    <source>
        <strain evidence="2 3">BB-1</strain>
    </source>
</reference>
<dbReference type="OrthoDB" id="7360759at2"/>